<feature type="region of interest" description="Disordered" evidence="1">
    <location>
        <begin position="192"/>
        <end position="215"/>
    </location>
</feature>
<sequence>MADRAHTSPSGPSQQHQSFPANTELQLISRGERRPLPCLNPHWKRYDVRQIEGLSSGAQWEWRSRDNRKGRHVLVLPRDQAPSRRDRSTQFLLALVRMCTVFAWWDVSWWIGVLFTVGSAIFVASGVVYWLPVAHPSRIYPYNEEVIGGIMSFIGATLFEVGGILLVVEAVNANQTGCFGWALEQAWEDSRDKLPGDDQGKGTQRTHGTGFRPDRRNCTHIHNHERANYTSLKTKGHRAAVQPVPSQDWKWWPTWSELQTHYLREIGFVANFILFIGASIFWVTGLLSLPGIYGNLPQGVLWGIYWLTFLVGGVCFVVPSLLYILEVQERRYKPAPDVVGWWVGVWNMIGSVGWTWAAALGYCNAHWCEYQSELALVWAASAFLIASVLLIYEAVEKWPVRVEGKKKGNGA</sequence>
<feature type="region of interest" description="Disordered" evidence="1">
    <location>
        <begin position="1"/>
        <end position="21"/>
    </location>
</feature>
<dbReference type="EMBL" id="ML987195">
    <property type="protein sequence ID" value="KAF2249067.1"/>
    <property type="molecule type" value="Genomic_DNA"/>
</dbReference>
<feature type="transmembrane region" description="Helical" evidence="2">
    <location>
        <begin position="111"/>
        <end position="131"/>
    </location>
</feature>
<proteinExistence type="predicted"/>
<organism evidence="3 4">
    <name type="scientific">Trematosphaeria pertusa</name>
    <dbReference type="NCBI Taxonomy" id="390896"/>
    <lineage>
        <taxon>Eukaryota</taxon>
        <taxon>Fungi</taxon>
        <taxon>Dikarya</taxon>
        <taxon>Ascomycota</taxon>
        <taxon>Pezizomycotina</taxon>
        <taxon>Dothideomycetes</taxon>
        <taxon>Pleosporomycetidae</taxon>
        <taxon>Pleosporales</taxon>
        <taxon>Massarineae</taxon>
        <taxon>Trematosphaeriaceae</taxon>
        <taxon>Trematosphaeria</taxon>
    </lineage>
</organism>
<protein>
    <recommendedName>
        <fullName evidence="5">Integral membrane protein</fullName>
    </recommendedName>
</protein>
<feature type="transmembrane region" description="Helical" evidence="2">
    <location>
        <begin position="304"/>
        <end position="326"/>
    </location>
</feature>
<evidence type="ECO:0000256" key="2">
    <source>
        <dbReference type="SAM" id="Phobius"/>
    </source>
</evidence>
<accession>A0A6A6IFV5</accession>
<keyword evidence="2" id="KW-0812">Transmembrane</keyword>
<evidence type="ECO:0000313" key="4">
    <source>
        <dbReference type="Proteomes" id="UP000800094"/>
    </source>
</evidence>
<feature type="transmembrane region" description="Helical" evidence="2">
    <location>
        <begin position="338"/>
        <end position="362"/>
    </location>
</feature>
<dbReference type="RefSeq" id="XP_033684071.1">
    <property type="nucleotide sequence ID" value="XM_033826830.1"/>
</dbReference>
<feature type="transmembrane region" description="Helical" evidence="2">
    <location>
        <begin position="374"/>
        <end position="395"/>
    </location>
</feature>
<keyword evidence="4" id="KW-1185">Reference proteome</keyword>
<gene>
    <name evidence="3" type="ORF">BU26DRAFT_505166</name>
</gene>
<feature type="compositionally biased region" description="Polar residues" evidence="1">
    <location>
        <begin position="7"/>
        <end position="21"/>
    </location>
</feature>
<reference evidence="3" key="1">
    <citation type="journal article" date="2020" name="Stud. Mycol.">
        <title>101 Dothideomycetes genomes: a test case for predicting lifestyles and emergence of pathogens.</title>
        <authorList>
            <person name="Haridas S."/>
            <person name="Albert R."/>
            <person name="Binder M."/>
            <person name="Bloem J."/>
            <person name="Labutti K."/>
            <person name="Salamov A."/>
            <person name="Andreopoulos B."/>
            <person name="Baker S."/>
            <person name="Barry K."/>
            <person name="Bills G."/>
            <person name="Bluhm B."/>
            <person name="Cannon C."/>
            <person name="Castanera R."/>
            <person name="Culley D."/>
            <person name="Daum C."/>
            <person name="Ezra D."/>
            <person name="Gonzalez J."/>
            <person name="Henrissat B."/>
            <person name="Kuo A."/>
            <person name="Liang C."/>
            <person name="Lipzen A."/>
            <person name="Lutzoni F."/>
            <person name="Magnuson J."/>
            <person name="Mondo S."/>
            <person name="Nolan M."/>
            <person name="Ohm R."/>
            <person name="Pangilinan J."/>
            <person name="Park H.-J."/>
            <person name="Ramirez L."/>
            <person name="Alfaro M."/>
            <person name="Sun H."/>
            <person name="Tritt A."/>
            <person name="Yoshinaga Y."/>
            <person name="Zwiers L.-H."/>
            <person name="Turgeon B."/>
            <person name="Goodwin S."/>
            <person name="Spatafora J."/>
            <person name="Crous P."/>
            <person name="Grigoriev I."/>
        </authorList>
    </citation>
    <scope>NUCLEOTIDE SEQUENCE</scope>
    <source>
        <strain evidence="3">CBS 122368</strain>
    </source>
</reference>
<dbReference type="GeneID" id="54580160"/>
<name>A0A6A6IFV5_9PLEO</name>
<dbReference type="AlphaFoldDB" id="A0A6A6IFV5"/>
<feature type="transmembrane region" description="Helical" evidence="2">
    <location>
        <begin position="268"/>
        <end position="292"/>
    </location>
</feature>
<keyword evidence="2" id="KW-1133">Transmembrane helix</keyword>
<dbReference type="Proteomes" id="UP000800094">
    <property type="component" value="Unassembled WGS sequence"/>
</dbReference>
<keyword evidence="2" id="KW-0472">Membrane</keyword>
<evidence type="ECO:0008006" key="5">
    <source>
        <dbReference type="Google" id="ProtNLM"/>
    </source>
</evidence>
<evidence type="ECO:0000256" key="1">
    <source>
        <dbReference type="SAM" id="MobiDB-lite"/>
    </source>
</evidence>
<dbReference type="OrthoDB" id="2603at2759"/>
<evidence type="ECO:0000313" key="3">
    <source>
        <dbReference type="EMBL" id="KAF2249067.1"/>
    </source>
</evidence>